<feature type="compositionally biased region" description="Low complexity" evidence="4">
    <location>
        <begin position="895"/>
        <end position="905"/>
    </location>
</feature>
<feature type="compositionally biased region" description="Polar residues" evidence="4">
    <location>
        <begin position="928"/>
        <end position="943"/>
    </location>
</feature>
<evidence type="ECO:0000256" key="3">
    <source>
        <dbReference type="ARBA" id="ARBA00023242"/>
    </source>
</evidence>
<feature type="region of interest" description="Disordered" evidence="4">
    <location>
        <begin position="1"/>
        <end position="65"/>
    </location>
</feature>
<dbReference type="InterPro" id="IPR044522">
    <property type="entry name" value="TSO1-like"/>
</dbReference>
<comment type="subcellular location">
    <subcellularLocation>
        <location evidence="1">Nucleus</location>
    </subcellularLocation>
</comment>
<accession>A0ABR2MFC8</accession>
<proteinExistence type="inferred from homology"/>
<evidence type="ECO:0000256" key="1">
    <source>
        <dbReference type="ARBA" id="ARBA00004123"/>
    </source>
</evidence>
<dbReference type="Proteomes" id="UP001412067">
    <property type="component" value="Unassembled WGS sequence"/>
</dbReference>
<dbReference type="PROSITE" id="PS51634">
    <property type="entry name" value="CRC"/>
    <property type="match status" value="1"/>
</dbReference>
<dbReference type="EMBL" id="JBBWWR010000008">
    <property type="protein sequence ID" value="KAK8962897.1"/>
    <property type="molecule type" value="Genomic_DNA"/>
</dbReference>
<feature type="compositionally biased region" description="Basic and acidic residues" evidence="4">
    <location>
        <begin position="26"/>
        <end position="42"/>
    </location>
</feature>
<dbReference type="PANTHER" id="PTHR46159">
    <property type="entry name" value="PROTEIN TESMIN/TSO1-LIKE CXC 2"/>
    <property type="match status" value="1"/>
</dbReference>
<feature type="region of interest" description="Disordered" evidence="4">
    <location>
        <begin position="321"/>
        <end position="366"/>
    </location>
</feature>
<protein>
    <submittedName>
        <fullName evidence="6">Protein tesmin/TSO1-like CXC 2</fullName>
    </submittedName>
</protein>
<dbReference type="SMART" id="SM01114">
    <property type="entry name" value="CXC"/>
    <property type="match status" value="2"/>
</dbReference>
<feature type="region of interest" description="Disordered" evidence="4">
    <location>
        <begin position="1017"/>
        <end position="1062"/>
    </location>
</feature>
<comment type="caution">
    <text evidence="6">The sequence shown here is derived from an EMBL/GenBank/DDBJ whole genome shotgun (WGS) entry which is preliminary data.</text>
</comment>
<dbReference type="Pfam" id="PF03638">
    <property type="entry name" value="TCR"/>
    <property type="match status" value="2"/>
</dbReference>
<feature type="compositionally biased region" description="Polar residues" evidence="4">
    <location>
        <begin position="321"/>
        <end position="330"/>
    </location>
</feature>
<feature type="compositionally biased region" description="Basic residues" evidence="4">
    <location>
        <begin position="52"/>
        <end position="65"/>
    </location>
</feature>
<keyword evidence="3" id="KW-0539">Nucleus</keyword>
<feature type="domain" description="CRC" evidence="5">
    <location>
        <begin position="688"/>
        <end position="813"/>
    </location>
</feature>
<keyword evidence="7" id="KW-1185">Reference proteome</keyword>
<name>A0ABR2MFC8_9ASPA</name>
<gene>
    <name evidence="6" type="primary">TCX2</name>
    <name evidence="6" type="ORF">KSP40_PGU019817</name>
</gene>
<feature type="compositionally biased region" description="Low complexity" evidence="4">
    <location>
        <begin position="632"/>
        <end position="641"/>
    </location>
</feature>
<evidence type="ECO:0000256" key="2">
    <source>
        <dbReference type="ARBA" id="ARBA00007267"/>
    </source>
</evidence>
<feature type="region of interest" description="Disordered" evidence="4">
    <location>
        <begin position="881"/>
        <end position="943"/>
    </location>
</feature>
<evidence type="ECO:0000313" key="6">
    <source>
        <dbReference type="EMBL" id="KAK8962897.1"/>
    </source>
</evidence>
<dbReference type="InterPro" id="IPR005172">
    <property type="entry name" value="CRC"/>
</dbReference>
<organism evidence="6 7">
    <name type="scientific">Platanthera guangdongensis</name>
    <dbReference type="NCBI Taxonomy" id="2320717"/>
    <lineage>
        <taxon>Eukaryota</taxon>
        <taxon>Viridiplantae</taxon>
        <taxon>Streptophyta</taxon>
        <taxon>Embryophyta</taxon>
        <taxon>Tracheophyta</taxon>
        <taxon>Spermatophyta</taxon>
        <taxon>Magnoliopsida</taxon>
        <taxon>Liliopsida</taxon>
        <taxon>Asparagales</taxon>
        <taxon>Orchidaceae</taxon>
        <taxon>Orchidoideae</taxon>
        <taxon>Orchideae</taxon>
        <taxon>Orchidinae</taxon>
        <taxon>Platanthera</taxon>
    </lineage>
</organism>
<comment type="similarity">
    <text evidence="2">Belongs to the lin-54 family.</text>
</comment>
<sequence length="1062" mass="116881">MMMYMSSKTVPVPLMDKKQAGPSNEKLTDRSTDRRRGLRQNDDAGGSPGCGSKRRRPAARRKNKRHLAWTAAFAPEYLRKSSDSPTTIIFNSLSPIKLNTNRPSFHAFDNIDVPSPQPVFSTPQNCLMNSKRCKRFQALAFPSPPKIFRYDINHASASLEYPDLARQYIPMPSVQSKDFMDIDGNYNGDHHSQDRVCSSPSNVIDEYLSIPPEDCENNSGSSGILLGKADELVHDKEMVAASSNVDPTACPGDFFSPRKSASMITNSLTECTEHLDLVSMPNMQPDKVVLPEVFQNNSIVHEGSRKEFLVVSNGERPNLNAFGQNLSCQPEKNDPRKKASSITESTAIEEIGTRGGSHGKKPEENFNSFLPSVSSTEHESFALDRSDLNTNTIDHGDECPSTSGSYLLGKHDANLFSSRAVCWAQIECINDAKHETLRNTRLHTNHHGISIQARDACAKSQIPHDQEDEFYHSRCMYKRLQFENIEKREAKISDNANHMKFESSHFILETTALPSNTESLHVSNTKAFTTSERVQPLQSISTSTSCNALVKTDSFMESKGLSTAMVPRSSGIGLHLNAIGVPGQMSSHIDMEMPMEGLVTGGKTCLHDSCQVQTQVLKNMEGQLPFQLVSKSDGSSFGSKGECSNKRSSKPSDSIPNCNSPLEVKSLANDHHITPCSRDRRKVSEIEGQKRCNCKRSKCLKLYCDCFAAGLFCNEACACQGCSNNSEHEEMVSSTKQLIETRNPLAFAPKVVHAKGDLKEIGDNKHITPPSARHKRGCNCKKSKCLKKYCECYQAGVGCSLGCRCEGCKNAYGAKDGKETQPGLNRGGNSFFFLCIAGRKLPLPLLQFPILCSKTAPMQSRKPAGGIVTFRIVFPAESLDESVSPRPLLPPGADSRSSSTSTRSSDGLELPAVVAPTSPKAVPPPRNNRPSTSALFQPNQSPIGPRQLSTLNLGWASLLRHGNKDCLSSRMRCGSICLLLTEMPTKQSAFHDIGQSARTESEAECSDITERVIEHQKPKDDALFKEPHVKSSEVMHSKTEASNTKQFNRRFTPATPFVQSMK</sequence>
<feature type="region of interest" description="Disordered" evidence="4">
    <location>
        <begin position="632"/>
        <end position="658"/>
    </location>
</feature>
<evidence type="ECO:0000313" key="7">
    <source>
        <dbReference type="Proteomes" id="UP001412067"/>
    </source>
</evidence>
<evidence type="ECO:0000256" key="4">
    <source>
        <dbReference type="SAM" id="MobiDB-lite"/>
    </source>
</evidence>
<dbReference type="PANTHER" id="PTHR46159:SF6">
    <property type="entry name" value="OS12G0605300 PROTEIN"/>
    <property type="match status" value="1"/>
</dbReference>
<reference evidence="6 7" key="1">
    <citation type="journal article" date="2022" name="Nat. Plants">
        <title>Genomes of leafy and leafless Platanthera orchids illuminate the evolution of mycoheterotrophy.</title>
        <authorList>
            <person name="Li M.H."/>
            <person name="Liu K.W."/>
            <person name="Li Z."/>
            <person name="Lu H.C."/>
            <person name="Ye Q.L."/>
            <person name="Zhang D."/>
            <person name="Wang J.Y."/>
            <person name="Li Y.F."/>
            <person name="Zhong Z.M."/>
            <person name="Liu X."/>
            <person name="Yu X."/>
            <person name="Liu D.K."/>
            <person name="Tu X.D."/>
            <person name="Liu B."/>
            <person name="Hao Y."/>
            <person name="Liao X.Y."/>
            <person name="Jiang Y.T."/>
            <person name="Sun W.H."/>
            <person name="Chen J."/>
            <person name="Chen Y.Q."/>
            <person name="Ai Y."/>
            <person name="Zhai J.W."/>
            <person name="Wu S.S."/>
            <person name="Zhou Z."/>
            <person name="Hsiao Y.Y."/>
            <person name="Wu W.L."/>
            <person name="Chen Y.Y."/>
            <person name="Lin Y.F."/>
            <person name="Hsu J.L."/>
            <person name="Li C.Y."/>
            <person name="Wang Z.W."/>
            <person name="Zhao X."/>
            <person name="Zhong W.Y."/>
            <person name="Ma X.K."/>
            <person name="Ma L."/>
            <person name="Huang J."/>
            <person name="Chen G.Z."/>
            <person name="Huang M.Z."/>
            <person name="Huang L."/>
            <person name="Peng D.H."/>
            <person name="Luo Y.B."/>
            <person name="Zou S.Q."/>
            <person name="Chen S.P."/>
            <person name="Lan S."/>
            <person name="Tsai W.C."/>
            <person name="Van de Peer Y."/>
            <person name="Liu Z.J."/>
        </authorList>
    </citation>
    <scope>NUCLEOTIDE SEQUENCE [LARGE SCALE GENOMIC DNA]</scope>
    <source>
        <strain evidence="6">Lor288</strain>
    </source>
</reference>
<evidence type="ECO:0000259" key="5">
    <source>
        <dbReference type="PROSITE" id="PS51634"/>
    </source>
</evidence>
<feature type="compositionally biased region" description="Basic and acidic residues" evidence="4">
    <location>
        <begin position="1017"/>
        <end position="1039"/>
    </location>
</feature>
<dbReference type="InterPro" id="IPR033467">
    <property type="entry name" value="Tesmin/TSO1-like_CXC"/>
</dbReference>